<dbReference type="PANTHER" id="PTHR12411">
    <property type="entry name" value="CYSTEINE PROTEASE FAMILY C1-RELATED"/>
    <property type="match status" value="1"/>
</dbReference>
<dbReference type="PROSITE" id="PS00139">
    <property type="entry name" value="THIOL_PROTEASE_CYS"/>
    <property type="match status" value="1"/>
</dbReference>
<keyword evidence="5" id="KW-0865">Zymogen</keyword>
<dbReference type="GO" id="GO:0008234">
    <property type="term" value="F:cysteine-type peptidase activity"/>
    <property type="evidence" value="ECO:0007669"/>
    <property type="project" value="UniProtKB-KW"/>
</dbReference>
<dbReference type="AlphaFoldDB" id="A0A8W8J5G8"/>
<evidence type="ECO:0000256" key="4">
    <source>
        <dbReference type="ARBA" id="ARBA00022807"/>
    </source>
</evidence>
<keyword evidence="7" id="KW-0732">Signal</keyword>
<proteinExistence type="inferred from homology"/>
<protein>
    <recommendedName>
        <fullName evidence="12">Cathepsin L</fullName>
    </recommendedName>
</protein>
<evidence type="ECO:0000313" key="10">
    <source>
        <dbReference type="EnsemblMetazoa" id="G16920.21:cds"/>
    </source>
</evidence>
<keyword evidence="2" id="KW-0645">Protease</keyword>
<feature type="domain" description="Peptidase C1A papain C-terminal" evidence="8">
    <location>
        <begin position="143"/>
        <end position="359"/>
    </location>
</feature>
<keyword evidence="11" id="KW-1185">Reference proteome</keyword>
<dbReference type="Pfam" id="PF08246">
    <property type="entry name" value="Inhibitor_I29"/>
    <property type="match status" value="1"/>
</dbReference>
<evidence type="ECO:0000256" key="1">
    <source>
        <dbReference type="ARBA" id="ARBA00008455"/>
    </source>
</evidence>
<dbReference type="GO" id="GO:0006508">
    <property type="term" value="P:proteolysis"/>
    <property type="evidence" value="ECO:0007669"/>
    <property type="project" value="UniProtKB-KW"/>
</dbReference>
<evidence type="ECO:0000256" key="5">
    <source>
        <dbReference type="ARBA" id="ARBA00023145"/>
    </source>
</evidence>
<feature type="chain" id="PRO_5036468646" description="Cathepsin L" evidence="7">
    <location>
        <begin position="16"/>
        <end position="360"/>
    </location>
</feature>
<evidence type="ECO:0000259" key="8">
    <source>
        <dbReference type="SMART" id="SM00645"/>
    </source>
</evidence>
<name>A0A8W8J5G8_MAGGI</name>
<dbReference type="SMART" id="SM00848">
    <property type="entry name" value="Inhibitor_I29"/>
    <property type="match status" value="1"/>
</dbReference>
<dbReference type="Pfam" id="PF00112">
    <property type="entry name" value="Peptidase_C1"/>
    <property type="match status" value="1"/>
</dbReference>
<dbReference type="InterPro" id="IPR039417">
    <property type="entry name" value="Peptidase_C1A_papain-like"/>
</dbReference>
<feature type="domain" description="Cathepsin propeptide inhibitor" evidence="9">
    <location>
        <begin position="56"/>
        <end position="116"/>
    </location>
</feature>
<comment type="similarity">
    <text evidence="1">Belongs to the peptidase C1 family.</text>
</comment>
<dbReference type="InterPro" id="IPR000169">
    <property type="entry name" value="Pept_cys_AS"/>
</dbReference>
<feature type="signal peptide" evidence="7">
    <location>
        <begin position="1"/>
        <end position="15"/>
    </location>
</feature>
<reference evidence="10" key="1">
    <citation type="submission" date="2022-08" db="UniProtKB">
        <authorList>
            <consortium name="EnsemblMetazoa"/>
        </authorList>
    </citation>
    <scope>IDENTIFICATION</scope>
    <source>
        <strain evidence="10">05x7-T-G4-1.051#20</strain>
    </source>
</reference>
<accession>A0A8W8J5G8</accession>
<dbReference type="InterPro" id="IPR013201">
    <property type="entry name" value="Prot_inhib_I29"/>
</dbReference>
<evidence type="ECO:0000256" key="2">
    <source>
        <dbReference type="ARBA" id="ARBA00022670"/>
    </source>
</evidence>
<sequence>MNALWLVSVLAVARGATVQTGNVQWFDLETAQKHPEQLHVLKAKAGINYQPYEQAWKEFKILHDKTYDALEEESRRFEIFRENVQKIEEHNKLYHLGKKSYYLGVNQFSDLKHEEFVKYNGLKKTSLKDGGCSSYLAANNLVEPDSVDWRKKGYVTDVKNQGQCGSCWSFSTTGSLEGQHFRKSGKLVSLSESQLVDCSQSFGNEGCNGGLMDNAFKYIKSVGGLESEEDYPYKPKQGTCKFDDTKVAATDTGCVDVESGSESALKKAVSEVGPVSVAIDASHSSFQSYAGGVYDEPECSSEQLDHGVLCVGYGTDDQGQDYWIVKNSWGAEWGEDGYVKMSRNKKNQCGIATQASYPLV</sequence>
<evidence type="ECO:0000256" key="7">
    <source>
        <dbReference type="SAM" id="SignalP"/>
    </source>
</evidence>
<evidence type="ECO:0008006" key="12">
    <source>
        <dbReference type="Google" id="ProtNLM"/>
    </source>
</evidence>
<evidence type="ECO:0000313" key="11">
    <source>
        <dbReference type="Proteomes" id="UP000005408"/>
    </source>
</evidence>
<keyword evidence="3" id="KW-0378">Hydrolase</keyword>
<dbReference type="EnsemblMetazoa" id="G16920.21">
    <property type="protein sequence ID" value="G16920.21:cds"/>
    <property type="gene ID" value="G16920"/>
</dbReference>
<dbReference type="SUPFAM" id="SSF54001">
    <property type="entry name" value="Cysteine proteinases"/>
    <property type="match status" value="1"/>
</dbReference>
<evidence type="ECO:0000256" key="6">
    <source>
        <dbReference type="ARBA" id="ARBA00023157"/>
    </source>
</evidence>
<dbReference type="OMA" id="NGYRKPC"/>
<dbReference type="InterPro" id="IPR025661">
    <property type="entry name" value="Pept_asp_AS"/>
</dbReference>
<dbReference type="CDD" id="cd02248">
    <property type="entry name" value="Peptidase_C1A"/>
    <property type="match status" value="1"/>
</dbReference>
<dbReference type="InterPro" id="IPR038765">
    <property type="entry name" value="Papain-like_cys_pep_sf"/>
</dbReference>
<keyword evidence="4" id="KW-0788">Thiol protease</keyword>
<dbReference type="InterPro" id="IPR000668">
    <property type="entry name" value="Peptidase_C1A_C"/>
</dbReference>
<dbReference type="PROSITE" id="PS00640">
    <property type="entry name" value="THIOL_PROTEASE_ASN"/>
    <property type="match status" value="1"/>
</dbReference>
<dbReference type="Gene3D" id="3.90.70.10">
    <property type="entry name" value="Cysteine proteinases"/>
    <property type="match status" value="1"/>
</dbReference>
<evidence type="ECO:0000256" key="3">
    <source>
        <dbReference type="ARBA" id="ARBA00022801"/>
    </source>
</evidence>
<dbReference type="InterPro" id="IPR013128">
    <property type="entry name" value="Peptidase_C1A"/>
</dbReference>
<evidence type="ECO:0000259" key="9">
    <source>
        <dbReference type="SMART" id="SM00848"/>
    </source>
</evidence>
<dbReference type="Proteomes" id="UP000005408">
    <property type="component" value="Unassembled WGS sequence"/>
</dbReference>
<organism evidence="10 11">
    <name type="scientific">Magallana gigas</name>
    <name type="common">Pacific oyster</name>
    <name type="synonym">Crassostrea gigas</name>
    <dbReference type="NCBI Taxonomy" id="29159"/>
    <lineage>
        <taxon>Eukaryota</taxon>
        <taxon>Metazoa</taxon>
        <taxon>Spiralia</taxon>
        <taxon>Lophotrochozoa</taxon>
        <taxon>Mollusca</taxon>
        <taxon>Bivalvia</taxon>
        <taxon>Autobranchia</taxon>
        <taxon>Pteriomorphia</taxon>
        <taxon>Ostreida</taxon>
        <taxon>Ostreoidea</taxon>
        <taxon>Ostreidae</taxon>
        <taxon>Magallana</taxon>
    </lineage>
</organism>
<dbReference type="FunFam" id="3.90.70.10:FF:000006">
    <property type="entry name" value="Cathepsin S"/>
    <property type="match status" value="1"/>
</dbReference>
<dbReference type="SMART" id="SM00645">
    <property type="entry name" value="Pept_C1"/>
    <property type="match status" value="1"/>
</dbReference>
<keyword evidence="6" id="KW-1015">Disulfide bond</keyword>
<dbReference type="PRINTS" id="PR00705">
    <property type="entry name" value="PAPAIN"/>
</dbReference>